<sequence>MAQTIASFDTAHSGPIHDAQLDYYGKRLATASADQAIRIWDVSTESPSFLAELKGHEGPVWQVTWSHPKFGNCLASCGYDKRVIVWKEMSMGHGGGAHGGQGENWQMVYKSEDHGASVNGVAWAPWEYGPYLASASSDGKIAILHHSTADQQWLRTEFHAHANGVNAVSWAPAATPVVLASGPATQGPSLGPMRIVSGGSDNQVKLWQYEDRSQKWVERAGIDANNGHTDVIRDVAWRPNVGVPSSTIASCSEDKTVIIWTQEMEMEGQPWKKAQVIQLDGPVWRVDWSVTGSVLAVACGDNQVLLYKENLEGKWELITNLSDTQHTAQPQQQQQAGAMDAMGGGMGMQQQQQSPPPPQQQQQQQPVGQPGMGMGVGMPPPHTQQQQQQQHGQPGMGMGMPQQQQQPGGAMGGMMHQQPPQMGGMMGPGGGMMGGGGMHQQHQHQMGGQQFM</sequence>
<dbReference type="GO" id="GO:0005198">
    <property type="term" value="F:structural molecule activity"/>
    <property type="evidence" value="ECO:0007669"/>
    <property type="project" value="InterPro"/>
</dbReference>
<dbReference type="GO" id="GO:0051028">
    <property type="term" value="P:mRNA transport"/>
    <property type="evidence" value="ECO:0007669"/>
    <property type="project" value="UniProtKB-KW"/>
</dbReference>
<keyword evidence="11" id="KW-0539">Nucleus</keyword>
<dbReference type="Pfam" id="PF12894">
    <property type="entry name" value="ANAPC4_WD40"/>
    <property type="match status" value="1"/>
</dbReference>
<feature type="domain" description="Anaphase-promoting complex subunit 4-like WD40" evidence="15">
    <location>
        <begin position="104"/>
        <end position="171"/>
    </location>
</feature>
<dbReference type="InterPro" id="IPR015943">
    <property type="entry name" value="WD40/YVTN_repeat-like_dom_sf"/>
</dbReference>
<name>A0A0G4H6N1_VITBC</name>
<comment type="subunit">
    <text evidence="3">The COPII coat is composed of at least 5 proteins: the SEC23/24 complex, the SEC13/31 complex, and the protein SAR1. Component of the nuclear pore complex (NPC). NPC constitutes the exclusive means of nucleocytoplasmic transport. NPCs allow the passive diffusion of ions and small molecules and the active, nuclear transport receptor-mediated bidirectional transport of macromolecules such as proteins, RNAs, ribonucleoparticles (RNPs), and ribosomal subunits across the nuclear envelope. Due to its 8-fold rotational symmetry, all subunits are present with 8 copies or multiples thereof.</text>
</comment>
<accession>A0A0G4H6N1</accession>
<feature type="compositionally biased region" description="Low complexity" evidence="14">
    <location>
        <begin position="360"/>
        <end position="369"/>
    </location>
</feature>
<evidence type="ECO:0000256" key="14">
    <source>
        <dbReference type="SAM" id="MobiDB-lite"/>
    </source>
</evidence>
<keyword evidence="17" id="KW-1185">Reference proteome</keyword>
<feature type="compositionally biased region" description="Low complexity" evidence="14">
    <location>
        <begin position="328"/>
        <end position="341"/>
    </location>
</feature>
<dbReference type="InterPro" id="IPR020472">
    <property type="entry name" value="WD40_PAC1"/>
</dbReference>
<dbReference type="PROSITE" id="PS00678">
    <property type="entry name" value="WD_REPEATS_1"/>
    <property type="match status" value="1"/>
</dbReference>
<dbReference type="GO" id="GO:0090114">
    <property type="term" value="P:COPII-coated vesicle budding"/>
    <property type="evidence" value="ECO:0007669"/>
    <property type="project" value="TreeGrafter"/>
</dbReference>
<evidence type="ECO:0000256" key="2">
    <source>
        <dbReference type="ARBA" id="ARBA00010102"/>
    </source>
</evidence>
<evidence type="ECO:0000256" key="10">
    <source>
        <dbReference type="ARBA" id="ARBA00023132"/>
    </source>
</evidence>
<evidence type="ECO:0000256" key="6">
    <source>
        <dbReference type="ARBA" id="ARBA00022737"/>
    </source>
</evidence>
<dbReference type="PANTHER" id="PTHR11024">
    <property type="entry name" value="NUCLEAR PORE COMPLEX PROTEIN SEC13 / SEH1 FAMILY MEMBER"/>
    <property type="match status" value="1"/>
</dbReference>
<keyword evidence="10" id="KW-0906">Nuclear pore complex</keyword>
<dbReference type="VEuPathDB" id="CryptoDB:Vbra_19606"/>
<evidence type="ECO:0000256" key="9">
    <source>
        <dbReference type="ARBA" id="ARBA00023010"/>
    </source>
</evidence>
<dbReference type="PANTHER" id="PTHR11024:SF2">
    <property type="entry name" value="PROTEIN SEC13 HOMOLOG"/>
    <property type="match status" value="1"/>
</dbReference>
<feature type="repeat" description="WD" evidence="13">
    <location>
        <begin position="53"/>
        <end position="87"/>
    </location>
</feature>
<dbReference type="GO" id="GO:0031080">
    <property type="term" value="C:nuclear pore outer ring"/>
    <property type="evidence" value="ECO:0007669"/>
    <property type="project" value="TreeGrafter"/>
</dbReference>
<dbReference type="PhylomeDB" id="A0A0G4H6N1"/>
<dbReference type="SMART" id="SM00320">
    <property type="entry name" value="WD40"/>
    <property type="match status" value="6"/>
</dbReference>
<dbReference type="OMA" id="IWKEEGD"/>
<evidence type="ECO:0000256" key="12">
    <source>
        <dbReference type="ARBA" id="ARBA00025261"/>
    </source>
</evidence>
<comment type="subcellular location">
    <subcellularLocation>
        <location evidence="1">Nucleus</location>
        <location evidence="1">Nuclear pore complex</location>
    </subcellularLocation>
</comment>
<dbReference type="GO" id="GO:0030127">
    <property type="term" value="C:COPII vesicle coat"/>
    <property type="evidence" value="ECO:0007669"/>
    <property type="project" value="TreeGrafter"/>
</dbReference>
<dbReference type="EMBL" id="CDMY01001036">
    <property type="protein sequence ID" value="CEM39324.1"/>
    <property type="molecule type" value="Genomic_DNA"/>
</dbReference>
<evidence type="ECO:0000256" key="13">
    <source>
        <dbReference type="PROSITE-ProRule" id="PRU00221"/>
    </source>
</evidence>
<protein>
    <recommendedName>
        <fullName evidence="15">Anaphase-promoting complex subunit 4-like WD40 domain-containing protein</fullName>
    </recommendedName>
</protein>
<proteinExistence type="inferred from homology"/>
<keyword evidence="7" id="KW-0509">mRNA transport</keyword>
<dbReference type="Pfam" id="PF00400">
    <property type="entry name" value="WD40"/>
    <property type="match status" value="4"/>
</dbReference>
<dbReference type="STRING" id="1169540.A0A0G4H6N1"/>
<evidence type="ECO:0000256" key="1">
    <source>
        <dbReference type="ARBA" id="ARBA00004567"/>
    </source>
</evidence>
<feature type="region of interest" description="Disordered" evidence="14">
    <location>
        <begin position="324"/>
        <end position="422"/>
    </location>
</feature>
<dbReference type="OrthoDB" id="364224at2759"/>
<dbReference type="PROSITE" id="PS50082">
    <property type="entry name" value="WD_REPEATS_2"/>
    <property type="match status" value="3"/>
</dbReference>
<dbReference type="Proteomes" id="UP000041254">
    <property type="component" value="Unassembled WGS sequence"/>
</dbReference>
<feature type="compositionally biased region" description="Low complexity" evidence="14">
    <location>
        <begin position="383"/>
        <end position="422"/>
    </location>
</feature>
<keyword evidence="6" id="KW-0677">Repeat</keyword>
<evidence type="ECO:0000313" key="17">
    <source>
        <dbReference type="Proteomes" id="UP000041254"/>
    </source>
</evidence>
<keyword evidence="4" id="KW-0813">Transport</keyword>
<evidence type="ECO:0000256" key="11">
    <source>
        <dbReference type="ARBA" id="ARBA00023242"/>
    </source>
</evidence>
<evidence type="ECO:0000256" key="5">
    <source>
        <dbReference type="ARBA" id="ARBA00022574"/>
    </source>
</evidence>
<dbReference type="InterPro" id="IPR037363">
    <property type="entry name" value="Sec13/Seh1_fam"/>
</dbReference>
<dbReference type="PRINTS" id="PR00320">
    <property type="entry name" value="GPROTEINBRPT"/>
</dbReference>
<reference evidence="16 17" key="1">
    <citation type="submission" date="2014-11" db="EMBL/GenBank/DDBJ databases">
        <authorList>
            <person name="Zhu J."/>
            <person name="Qi W."/>
            <person name="Song R."/>
        </authorList>
    </citation>
    <scope>NUCLEOTIDE SEQUENCE [LARGE SCALE GENOMIC DNA]</scope>
</reference>
<evidence type="ECO:0000256" key="8">
    <source>
        <dbReference type="ARBA" id="ARBA00022927"/>
    </source>
</evidence>
<keyword evidence="5 13" id="KW-0853">WD repeat</keyword>
<feature type="repeat" description="WD" evidence="13">
    <location>
        <begin position="225"/>
        <end position="260"/>
    </location>
</feature>
<keyword evidence="9" id="KW-0811">Translocation</keyword>
<comment type="function">
    <text evidence="12">Component of the coat protein complex II (COPII) which promotes the formation of transport vesicles from the endoplasmic reticulum (ER). The coat has two main functions, the physical deformation of the endoplasmic reticulum membrane into vesicles and the selection of cargo molecules. It also functions as a component of the nuclear pore complex (NPC). NPC components, collectively referred to as nucleoporins (NUPs), can play the role of both NPC structural components and of docking or interaction partners for transiently associated nuclear transport factors. SEC13 is required for efficient mRNA export from the nucleus to the cytoplasm and for correct nuclear pore biogenesis and distribution.</text>
</comment>
<dbReference type="AlphaFoldDB" id="A0A0G4H6N1"/>
<gene>
    <name evidence="16" type="ORF">Vbra_19606</name>
</gene>
<dbReference type="SUPFAM" id="SSF50978">
    <property type="entry name" value="WD40 repeat-like"/>
    <property type="match status" value="1"/>
</dbReference>
<feature type="repeat" description="WD" evidence="13">
    <location>
        <begin position="9"/>
        <end position="50"/>
    </location>
</feature>
<dbReference type="PROSITE" id="PS50294">
    <property type="entry name" value="WD_REPEATS_REGION"/>
    <property type="match status" value="2"/>
</dbReference>
<dbReference type="InParanoid" id="A0A0G4H6N1"/>
<dbReference type="Gene3D" id="2.130.10.10">
    <property type="entry name" value="YVTN repeat-like/Quinoprotein amine dehydrogenase"/>
    <property type="match status" value="1"/>
</dbReference>
<dbReference type="GO" id="GO:0006606">
    <property type="term" value="P:protein import into nucleus"/>
    <property type="evidence" value="ECO:0007669"/>
    <property type="project" value="TreeGrafter"/>
</dbReference>
<comment type="similarity">
    <text evidence="2">Belongs to the WD repeat SEC13 family.</text>
</comment>
<evidence type="ECO:0000259" key="15">
    <source>
        <dbReference type="Pfam" id="PF12894"/>
    </source>
</evidence>
<dbReference type="FunFam" id="2.130.10.10:FF:000655">
    <property type="entry name" value="Protein transport protein SEC13"/>
    <property type="match status" value="1"/>
</dbReference>
<evidence type="ECO:0000313" key="16">
    <source>
        <dbReference type="EMBL" id="CEM39324.1"/>
    </source>
</evidence>
<keyword evidence="8" id="KW-0653">Protein transport</keyword>
<dbReference type="InterPro" id="IPR024977">
    <property type="entry name" value="Apc4-like_WD40_dom"/>
</dbReference>
<evidence type="ECO:0000256" key="7">
    <source>
        <dbReference type="ARBA" id="ARBA00022816"/>
    </source>
</evidence>
<dbReference type="InterPro" id="IPR036322">
    <property type="entry name" value="WD40_repeat_dom_sf"/>
</dbReference>
<dbReference type="InterPro" id="IPR001680">
    <property type="entry name" value="WD40_rpt"/>
</dbReference>
<organism evidence="16 17">
    <name type="scientific">Vitrella brassicaformis (strain CCMP3155)</name>
    <dbReference type="NCBI Taxonomy" id="1169540"/>
    <lineage>
        <taxon>Eukaryota</taxon>
        <taxon>Sar</taxon>
        <taxon>Alveolata</taxon>
        <taxon>Colpodellida</taxon>
        <taxon>Vitrellaceae</taxon>
        <taxon>Vitrella</taxon>
    </lineage>
</organism>
<evidence type="ECO:0000256" key="3">
    <source>
        <dbReference type="ARBA" id="ARBA00011369"/>
    </source>
</evidence>
<dbReference type="InterPro" id="IPR019775">
    <property type="entry name" value="WD40_repeat_CS"/>
</dbReference>
<evidence type="ECO:0000256" key="4">
    <source>
        <dbReference type="ARBA" id="ARBA00022448"/>
    </source>
</evidence>